<dbReference type="EMBL" id="KI912119">
    <property type="protein sequence ID" value="ETS75146.1"/>
    <property type="molecule type" value="Genomic_DNA"/>
</dbReference>
<evidence type="ECO:0000313" key="2">
    <source>
        <dbReference type="Proteomes" id="UP000030651"/>
    </source>
</evidence>
<dbReference type="InParanoid" id="W3WQP0"/>
<dbReference type="Proteomes" id="UP000030651">
    <property type="component" value="Unassembled WGS sequence"/>
</dbReference>
<dbReference type="GeneID" id="19278643"/>
<organism evidence="1 2">
    <name type="scientific">Pestalotiopsis fici (strain W106-1 / CGMCC3.15140)</name>
    <dbReference type="NCBI Taxonomy" id="1229662"/>
    <lineage>
        <taxon>Eukaryota</taxon>
        <taxon>Fungi</taxon>
        <taxon>Dikarya</taxon>
        <taxon>Ascomycota</taxon>
        <taxon>Pezizomycotina</taxon>
        <taxon>Sordariomycetes</taxon>
        <taxon>Xylariomycetidae</taxon>
        <taxon>Amphisphaeriales</taxon>
        <taxon>Sporocadaceae</taxon>
        <taxon>Pestalotiopsis</taxon>
    </lineage>
</organism>
<protein>
    <submittedName>
        <fullName evidence="1">Uncharacterized protein</fullName>
    </submittedName>
</protein>
<dbReference type="KEGG" id="pfy:PFICI_13630"/>
<name>W3WQP0_PESFW</name>
<dbReference type="AlphaFoldDB" id="W3WQP0"/>
<gene>
    <name evidence="1" type="ORF">PFICI_13630</name>
</gene>
<keyword evidence="2" id="KW-1185">Reference proteome</keyword>
<sequence>MSPPIYQHKFRIVFKDEPGAEDTGRHTAAAKAAQSSHQNLCGVVDVGETGIKIRDHTRKTVTKVGTIIMKKKSTRKVG</sequence>
<evidence type="ECO:0000313" key="1">
    <source>
        <dbReference type="EMBL" id="ETS75146.1"/>
    </source>
</evidence>
<proteinExistence type="predicted"/>
<dbReference type="HOGENOM" id="CLU_2622796_0_0_1"/>
<accession>W3WQP0</accession>
<dbReference type="RefSeq" id="XP_007840402.1">
    <property type="nucleotide sequence ID" value="XM_007842211.1"/>
</dbReference>
<reference evidence="2" key="1">
    <citation type="journal article" date="2015" name="BMC Genomics">
        <title>Genomic and transcriptomic analysis of the endophytic fungus Pestalotiopsis fici reveals its lifestyle and high potential for synthesis of natural products.</title>
        <authorList>
            <person name="Wang X."/>
            <person name="Zhang X."/>
            <person name="Liu L."/>
            <person name="Xiang M."/>
            <person name="Wang W."/>
            <person name="Sun X."/>
            <person name="Che Y."/>
            <person name="Guo L."/>
            <person name="Liu G."/>
            <person name="Guo L."/>
            <person name="Wang C."/>
            <person name="Yin W.B."/>
            <person name="Stadler M."/>
            <person name="Zhang X."/>
            <person name="Liu X."/>
        </authorList>
    </citation>
    <scope>NUCLEOTIDE SEQUENCE [LARGE SCALE GENOMIC DNA]</scope>
    <source>
        <strain evidence="2">W106-1 / CGMCC3.15140</strain>
    </source>
</reference>